<gene>
    <name evidence="2" type="ORF">DWY99_12470</name>
</gene>
<feature type="transmembrane region" description="Helical" evidence="1">
    <location>
        <begin position="29"/>
        <end position="46"/>
    </location>
</feature>
<feature type="transmembrane region" description="Helical" evidence="1">
    <location>
        <begin position="140"/>
        <end position="165"/>
    </location>
</feature>
<comment type="caution">
    <text evidence="2">The sequence shown here is derived from an EMBL/GenBank/DDBJ whole genome shotgun (WGS) entry which is preliminary data.</text>
</comment>
<protein>
    <submittedName>
        <fullName evidence="2">Uncharacterized protein</fullName>
    </submittedName>
</protein>
<keyword evidence="1" id="KW-0812">Transmembrane</keyword>
<reference evidence="2 3" key="1">
    <citation type="submission" date="2018-08" db="EMBL/GenBank/DDBJ databases">
        <title>A genome reference for cultivated species of the human gut microbiota.</title>
        <authorList>
            <person name="Zou Y."/>
            <person name="Xue W."/>
            <person name="Luo G."/>
        </authorList>
    </citation>
    <scope>NUCLEOTIDE SEQUENCE [LARGE SCALE GENOMIC DNA]</scope>
    <source>
        <strain evidence="2 3">AF28-26</strain>
    </source>
</reference>
<keyword evidence="1" id="KW-1133">Transmembrane helix</keyword>
<feature type="transmembrane region" description="Helical" evidence="1">
    <location>
        <begin position="7"/>
        <end position="23"/>
    </location>
</feature>
<feature type="transmembrane region" description="Helical" evidence="1">
    <location>
        <begin position="99"/>
        <end position="120"/>
    </location>
</feature>
<accession>A0A412AUX6</accession>
<proteinExistence type="predicted"/>
<name>A0A412AUX6_9FIRM</name>
<evidence type="ECO:0000313" key="3">
    <source>
        <dbReference type="Proteomes" id="UP000284751"/>
    </source>
</evidence>
<evidence type="ECO:0000313" key="2">
    <source>
        <dbReference type="EMBL" id="RGQ35535.1"/>
    </source>
</evidence>
<dbReference type="EMBL" id="QRTC01000064">
    <property type="protein sequence ID" value="RGQ35535.1"/>
    <property type="molecule type" value="Genomic_DNA"/>
</dbReference>
<evidence type="ECO:0000256" key="1">
    <source>
        <dbReference type="SAM" id="Phobius"/>
    </source>
</evidence>
<organism evidence="2 3">
    <name type="scientific">[Clostridium] leptum</name>
    <dbReference type="NCBI Taxonomy" id="1535"/>
    <lineage>
        <taxon>Bacteria</taxon>
        <taxon>Bacillati</taxon>
        <taxon>Bacillota</taxon>
        <taxon>Clostridia</taxon>
        <taxon>Eubacteriales</taxon>
        <taxon>Oscillospiraceae</taxon>
        <taxon>Oscillospiraceae incertae sedis</taxon>
    </lineage>
</organism>
<dbReference type="Proteomes" id="UP000284751">
    <property type="component" value="Unassembled WGS sequence"/>
</dbReference>
<dbReference type="AlphaFoldDB" id="A0A412AUX6"/>
<keyword evidence="1" id="KW-0472">Membrane</keyword>
<sequence length="177" mass="19373">MSKSGKIALGGLLTALGVVLMFLTGLIPIGTYALPAIAGVLLIVAVIEIGAKWAWMIYAAVAVLSLLFAADKEAALLFVLFFGYYPVLKSFLERISNKVLSWISKFAVFNVAVVACFFLAVNFLQLPEDSFTVFGFYLPWVFLILGNAVFLIYDIALSGLVATYVEKLHHRVTKTLK</sequence>